<name>A0ABV8JX36_9BACL</name>
<dbReference type="Proteomes" id="UP001595715">
    <property type="component" value="Unassembled WGS sequence"/>
</dbReference>
<dbReference type="EMBL" id="JBHSAM010000007">
    <property type="protein sequence ID" value="MFC4098583.1"/>
    <property type="molecule type" value="Genomic_DNA"/>
</dbReference>
<comment type="caution">
    <text evidence="1">The sequence shown here is derived from an EMBL/GenBank/DDBJ whole genome shotgun (WGS) entry which is preliminary data.</text>
</comment>
<dbReference type="RefSeq" id="WP_377717226.1">
    <property type="nucleotide sequence ID" value="NZ_JBHSAM010000007.1"/>
</dbReference>
<gene>
    <name evidence="1" type="ORF">ACFOZ8_02815</name>
</gene>
<accession>A0ABV8JX36</accession>
<protein>
    <submittedName>
        <fullName evidence="1">Uncharacterized protein</fullName>
    </submittedName>
</protein>
<organism evidence="1 2">
    <name type="scientific">Paenibacillus xanthanilyticus</name>
    <dbReference type="NCBI Taxonomy" id="1783531"/>
    <lineage>
        <taxon>Bacteria</taxon>
        <taxon>Bacillati</taxon>
        <taxon>Bacillota</taxon>
        <taxon>Bacilli</taxon>
        <taxon>Bacillales</taxon>
        <taxon>Paenibacillaceae</taxon>
        <taxon>Paenibacillus</taxon>
    </lineage>
</organism>
<sequence length="63" mass="6979">MERASSLGGENLTNSFAKNPALASAGFFAMHVHSTAKPTAKRIAKRHRDRSRKHIYVFALILV</sequence>
<reference evidence="2" key="1">
    <citation type="journal article" date="2019" name="Int. J. Syst. Evol. Microbiol.">
        <title>The Global Catalogue of Microorganisms (GCM) 10K type strain sequencing project: providing services to taxonomists for standard genome sequencing and annotation.</title>
        <authorList>
            <consortium name="The Broad Institute Genomics Platform"/>
            <consortium name="The Broad Institute Genome Sequencing Center for Infectious Disease"/>
            <person name="Wu L."/>
            <person name="Ma J."/>
        </authorList>
    </citation>
    <scope>NUCLEOTIDE SEQUENCE [LARGE SCALE GENOMIC DNA]</scope>
    <source>
        <strain evidence="2">IBRC-M 10987</strain>
    </source>
</reference>
<evidence type="ECO:0000313" key="2">
    <source>
        <dbReference type="Proteomes" id="UP001595715"/>
    </source>
</evidence>
<keyword evidence="2" id="KW-1185">Reference proteome</keyword>
<evidence type="ECO:0000313" key="1">
    <source>
        <dbReference type="EMBL" id="MFC4098583.1"/>
    </source>
</evidence>
<proteinExistence type="predicted"/>